<proteinExistence type="predicted"/>
<evidence type="ECO:0000313" key="2">
    <source>
        <dbReference type="EMBL" id="SEQ80784.1"/>
    </source>
</evidence>
<organism evidence="2 3">
    <name type="scientific">Lentzea xinjiangensis</name>
    <dbReference type="NCBI Taxonomy" id="402600"/>
    <lineage>
        <taxon>Bacteria</taxon>
        <taxon>Bacillati</taxon>
        <taxon>Actinomycetota</taxon>
        <taxon>Actinomycetes</taxon>
        <taxon>Pseudonocardiales</taxon>
        <taxon>Pseudonocardiaceae</taxon>
        <taxon>Lentzea</taxon>
    </lineage>
</organism>
<sequence>MAGVNRPLRTAVAVAPIVVMAMTSGIGAVIAAGEPAGRLMAAE</sequence>
<protein>
    <submittedName>
        <fullName evidence="2">Uncharacterized protein</fullName>
    </submittedName>
</protein>
<dbReference type="Proteomes" id="UP000199352">
    <property type="component" value="Unassembled WGS sequence"/>
</dbReference>
<keyword evidence="1" id="KW-1133">Transmembrane helix</keyword>
<dbReference type="EMBL" id="FOFR01000005">
    <property type="protein sequence ID" value="SEQ80784.1"/>
    <property type="molecule type" value="Genomic_DNA"/>
</dbReference>
<keyword evidence="1" id="KW-0472">Membrane</keyword>
<keyword evidence="3" id="KW-1185">Reference proteome</keyword>
<keyword evidence="1" id="KW-0812">Transmembrane</keyword>
<reference evidence="3" key="1">
    <citation type="submission" date="2016-10" db="EMBL/GenBank/DDBJ databases">
        <authorList>
            <person name="Varghese N."/>
            <person name="Submissions S."/>
        </authorList>
    </citation>
    <scope>NUCLEOTIDE SEQUENCE [LARGE SCALE GENOMIC DNA]</scope>
    <source>
        <strain evidence="3">CGMCC 4.3525</strain>
    </source>
</reference>
<feature type="transmembrane region" description="Helical" evidence="1">
    <location>
        <begin position="12"/>
        <end position="33"/>
    </location>
</feature>
<evidence type="ECO:0000313" key="3">
    <source>
        <dbReference type="Proteomes" id="UP000199352"/>
    </source>
</evidence>
<gene>
    <name evidence="2" type="ORF">SAMN05216188_105180</name>
</gene>
<name>A0A1H9J1P8_9PSEU</name>
<evidence type="ECO:0000256" key="1">
    <source>
        <dbReference type="SAM" id="Phobius"/>
    </source>
</evidence>
<accession>A0A1H9J1P8</accession>
<dbReference type="AlphaFoldDB" id="A0A1H9J1P8"/>